<dbReference type="Proteomes" id="UP000638648">
    <property type="component" value="Unassembled WGS sequence"/>
</dbReference>
<organism evidence="1 2">
    <name type="scientific">Actinopolymorpha pittospori</name>
    <dbReference type="NCBI Taxonomy" id="648752"/>
    <lineage>
        <taxon>Bacteria</taxon>
        <taxon>Bacillati</taxon>
        <taxon>Actinomycetota</taxon>
        <taxon>Actinomycetes</taxon>
        <taxon>Propionibacteriales</taxon>
        <taxon>Actinopolymorphaceae</taxon>
        <taxon>Actinopolymorpha</taxon>
    </lineage>
</organism>
<evidence type="ECO:0008006" key="3">
    <source>
        <dbReference type="Google" id="ProtNLM"/>
    </source>
</evidence>
<protein>
    <recommendedName>
        <fullName evidence="3">HEAT repeat-containing protein</fullName>
    </recommendedName>
</protein>
<gene>
    <name evidence="1" type="ORF">HEB94_005319</name>
</gene>
<keyword evidence="2" id="KW-1185">Reference proteome</keyword>
<name>A0A927MXT6_9ACTN</name>
<evidence type="ECO:0000313" key="1">
    <source>
        <dbReference type="EMBL" id="MBE1608471.1"/>
    </source>
</evidence>
<dbReference type="RefSeq" id="WP_192752242.1">
    <property type="nucleotide sequence ID" value="NZ_BAABJL010000097.1"/>
</dbReference>
<sequence length="176" mass="19597">MSTRRSPREYVREACLRYGAAEVARRSAALLRGADPSGDEDFLRALGFQGEMAWLLKEPNAYWARVWGARALRYCWHDTVADAVLAGLHDDAWRVVEHCAVIVGGRELADGAPTLVVLSEHPVPRVRVAAARGLATVGEREHIPSVLRLADDPERIVRAAAEQVLPRLRHRLDLDH</sequence>
<reference evidence="1" key="1">
    <citation type="submission" date="2020-10" db="EMBL/GenBank/DDBJ databases">
        <title>Sequencing the genomes of 1000 actinobacteria strains.</title>
        <authorList>
            <person name="Klenk H.-P."/>
        </authorList>
    </citation>
    <scope>NUCLEOTIDE SEQUENCE</scope>
    <source>
        <strain evidence="1">DSM 45354</strain>
    </source>
</reference>
<dbReference type="SUPFAM" id="SSF48371">
    <property type="entry name" value="ARM repeat"/>
    <property type="match status" value="1"/>
</dbReference>
<dbReference type="PROSITE" id="PS50077">
    <property type="entry name" value="HEAT_REPEAT"/>
    <property type="match status" value="1"/>
</dbReference>
<comment type="caution">
    <text evidence="1">The sequence shown here is derived from an EMBL/GenBank/DDBJ whole genome shotgun (WGS) entry which is preliminary data.</text>
</comment>
<dbReference type="AlphaFoldDB" id="A0A927MXT6"/>
<evidence type="ECO:0000313" key="2">
    <source>
        <dbReference type="Proteomes" id="UP000638648"/>
    </source>
</evidence>
<proteinExistence type="predicted"/>
<dbReference type="Pfam" id="PF13646">
    <property type="entry name" value="HEAT_2"/>
    <property type="match status" value="1"/>
</dbReference>
<dbReference type="InterPro" id="IPR016024">
    <property type="entry name" value="ARM-type_fold"/>
</dbReference>
<dbReference type="EMBL" id="JADBEM010000001">
    <property type="protein sequence ID" value="MBE1608471.1"/>
    <property type="molecule type" value="Genomic_DNA"/>
</dbReference>
<dbReference type="InterPro" id="IPR011989">
    <property type="entry name" value="ARM-like"/>
</dbReference>
<accession>A0A927MXT6</accession>
<dbReference type="InterPro" id="IPR021133">
    <property type="entry name" value="HEAT_type_2"/>
</dbReference>
<dbReference type="Gene3D" id="1.25.10.10">
    <property type="entry name" value="Leucine-rich Repeat Variant"/>
    <property type="match status" value="1"/>
</dbReference>